<evidence type="ECO:0000256" key="1">
    <source>
        <dbReference type="SAM" id="MobiDB-lite"/>
    </source>
</evidence>
<dbReference type="Proteomes" id="UP000094020">
    <property type="component" value="Chromosome 4"/>
</dbReference>
<feature type="compositionally biased region" description="Polar residues" evidence="1">
    <location>
        <begin position="518"/>
        <end position="529"/>
    </location>
</feature>
<feature type="compositionally biased region" description="Polar residues" evidence="1">
    <location>
        <begin position="203"/>
        <end position="212"/>
    </location>
</feature>
<dbReference type="KEGG" id="kpin:30170036"/>
<dbReference type="AlphaFoldDB" id="A0A1B9I9S9"/>
<evidence type="ECO:0000313" key="2">
    <source>
        <dbReference type="EMBL" id="OCF52378.1"/>
    </source>
</evidence>
<reference evidence="2" key="1">
    <citation type="submission" date="2013-07" db="EMBL/GenBank/DDBJ databases">
        <title>The Genome Sequence of Cryptococcus pinus CBS10737.</title>
        <authorList>
            <consortium name="The Broad Institute Genome Sequencing Platform"/>
            <person name="Cuomo C."/>
            <person name="Litvintseva A."/>
            <person name="Chen Y."/>
            <person name="Heitman J."/>
            <person name="Sun S."/>
            <person name="Springer D."/>
            <person name="Dromer F."/>
            <person name="Young S.K."/>
            <person name="Zeng Q."/>
            <person name="Gargeya S."/>
            <person name="Fitzgerald M."/>
            <person name="Abouelleil A."/>
            <person name="Alvarado L."/>
            <person name="Berlin A.M."/>
            <person name="Chapman S.B."/>
            <person name="Dewar J."/>
            <person name="Goldberg J."/>
            <person name="Griggs A."/>
            <person name="Gujja S."/>
            <person name="Hansen M."/>
            <person name="Howarth C."/>
            <person name="Imamovic A."/>
            <person name="Larimer J."/>
            <person name="McCowan C."/>
            <person name="Murphy C."/>
            <person name="Pearson M."/>
            <person name="Priest M."/>
            <person name="Roberts A."/>
            <person name="Saif S."/>
            <person name="Shea T."/>
            <person name="Sykes S."/>
            <person name="Wortman J."/>
            <person name="Nusbaum C."/>
            <person name="Birren B."/>
        </authorList>
    </citation>
    <scope>NUCLEOTIDE SEQUENCE [LARGE SCALE GENOMIC DNA]</scope>
    <source>
        <strain evidence="2">CBS 10737</strain>
    </source>
</reference>
<dbReference type="GeneID" id="30170036"/>
<reference evidence="3" key="2">
    <citation type="submission" date="2013-07" db="EMBL/GenBank/DDBJ databases">
        <authorList>
            <consortium name="The Broad Institute Genome Sequencing Platform"/>
            <person name="Cuomo C."/>
            <person name="Litvintseva A."/>
            <person name="Chen Y."/>
            <person name="Heitman J."/>
            <person name="Sun S."/>
            <person name="Springer D."/>
            <person name="Dromer F."/>
            <person name="Young S.K."/>
            <person name="Zeng Q."/>
            <person name="Gargeya S."/>
            <person name="Fitzgerald M."/>
            <person name="Abouelleil A."/>
            <person name="Alvarado L."/>
            <person name="Berlin A.M."/>
            <person name="Chapman S.B."/>
            <person name="Dewar J."/>
            <person name="Goldberg J."/>
            <person name="Griggs A."/>
            <person name="Gujja S."/>
            <person name="Hansen M."/>
            <person name="Howarth C."/>
            <person name="Imamovic A."/>
            <person name="Larimer J."/>
            <person name="McCowan C."/>
            <person name="Murphy C."/>
            <person name="Pearson M."/>
            <person name="Priest M."/>
            <person name="Roberts A."/>
            <person name="Saif S."/>
            <person name="Shea T."/>
            <person name="Sykes S."/>
            <person name="Wortman J."/>
            <person name="Nusbaum C."/>
            <person name="Birren B."/>
        </authorList>
    </citation>
    <scope>NUCLEOTIDE SEQUENCE</scope>
    <source>
        <strain evidence="3">CBS 10737</strain>
    </source>
</reference>
<feature type="region of interest" description="Disordered" evidence="1">
    <location>
        <begin position="1"/>
        <end position="65"/>
    </location>
</feature>
<dbReference type="EMBL" id="CP144522">
    <property type="protein sequence ID" value="WWC69388.1"/>
    <property type="molecule type" value="Genomic_DNA"/>
</dbReference>
<evidence type="ECO:0000313" key="3">
    <source>
        <dbReference type="EMBL" id="WWC69388.1"/>
    </source>
</evidence>
<dbReference type="EMBL" id="KI894008">
    <property type="protein sequence ID" value="OCF52378.1"/>
    <property type="molecule type" value="Genomic_DNA"/>
</dbReference>
<dbReference type="RefSeq" id="XP_019013597.1">
    <property type="nucleotide sequence ID" value="XM_019153436.1"/>
</dbReference>
<proteinExistence type="predicted"/>
<evidence type="ECO:0000313" key="4">
    <source>
        <dbReference type="Proteomes" id="UP000094020"/>
    </source>
</evidence>
<protein>
    <submittedName>
        <fullName evidence="2">Uncharacterized protein</fullName>
    </submittedName>
</protein>
<feature type="region of interest" description="Disordered" evidence="1">
    <location>
        <begin position="203"/>
        <end position="230"/>
    </location>
</feature>
<accession>A0A1B9I9S9</accession>
<sequence length="778" mass="86218">MSRLSPAATSFEPKEARPTQLAIRQAYVSDRGRRLDNPPYSSTHTHRREHAHQGHGGAYEAPSPRMNIAPQISTFSNSVQYSGDKSAPAGGEIIGHDKTDNKRAAIDIKASLTAEMKMQQPQTPISSAVTSPNISTSGEVGSSTSIIEAEANSILKYAFQQQYAADWRHRDISRMQDTNHEEDWKNQNKHLLPAILRTYPNSHTIDPTQYTPVPQFKRESSTPITSSVHEDVRSAKPYRTYTERLKLEGLDGNRSRNEYGRTLTATGGQQTGFGVIGNTSCPNTDHPATVVVNEVGCDIPMMTEPFYTQPQIQFVQDDYNDDKANIGGHIISLDPDLPPLAIEHPTSVWNSMIHSLQTDIQPVIQWKYEKVLPDTQTGESMWIAELTLILPPTHPTIAEHPLFSALPKNRWKQEYVSAVEALGGVKRWRGQGRELKADAQNTTLVKCISENALAWVLAPTGLESIPEDGNDDEQAEGDQVHLEYARFNARLHQTADSDCANYHPSPGLKGITPRPSAVQPNTRDASAQSENTEEINIEIDDDNEAVPITPITHTQSPIPSIRGSQNGFPTVLYHNLNPVQTPFQRLMAAIHTNLGPAGLNLPSSASFSNNWEPFTNRFGCTLTLGVPGHIQKYQEECIYTYAEEAQNKVCAKALELNAIGFMEWLKETLQPPILQNATNSPTGMKQVVVRPPQTTESLSLGTGEIDGKKELKAHCTSTGKNVPQYYEKMMLWEGEYSVVCGVSIGDQNFSVAKGDRSTEEIEVYLARRVLEDYFSLKT</sequence>
<feature type="region of interest" description="Disordered" evidence="1">
    <location>
        <begin position="497"/>
        <end position="537"/>
    </location>
</feature>
<reference evidence="2" key="3">
    <citation type="submission" date="2016-07" db="EMBL/GenBank/DDBJ databases">
        <title>Evolution of pathogenesis and genome organization in the Tremellales.</title>
        <authorList>
            <person name="Cuomo C."/>
            <person name="Litvintseva A."/>
            <person name="Heitman J."/>
            <person name="Chen Y."/>
            <person name="Sun S."/>
            <person name="Springer D."/>
            <person name="Dromer F."/>
            <person name="Young S."/>
            <person name="Zeng Q."/>
            <person name="Chapman S."/>
            <person name="Gujja S."/>
            <person name="Saif S."/>
            <person name="Birren B."/>
        </authorList>
    </citation>
    <scope>NUCLEOTIDE SEQUENCE</scope>
    <source>
        <strain evidence="2">CBS 10737</strain>
    </source>
</reference>
<organism evidence="2">
    <name type="scientific">Kwoniella pini CBS 10737</name>
    <dbReference type="NCBI Taxonomy" id="1296096"/>
    <lineage>
        <taxon>Eukaryota</taxon>
        <taxon>Fungi</taxon>
        <taxon>Dikarya</taxon>
        <taxon>Basidiomycota</taxon>
        <taxon>Agaricomycotina</taxon>
        <taxon>Tremellomycetes</taxon>
        <taxon>Tremellales</taxon>
        <taxon>Cryptococcaceae</taxon>
        <taxon>Kwoniella</taxon>
    </lineage>
</organism>
<dbReference type="OrthoDB" id="2563775at2759"/>
<reference evidence="3" key="4">
    <citation type="submission" date="2024-02" db="EMBL/GenBank/DDBJ databases">
        <title>Comparative genomics of Cryptococcus and Kwoniella reveals pathogenesis evolution and contrasting modes of karyotype evolution via chromosome fusion or intercentromeric recombination.</title>
        <authorList>
            <person name="Coelho M.A."/>
            <person name="David-Palma M."/>
            <person name="Shea T."/>
            <person name="Bowers K."/>
            <person name="McGinley-Smith S."/>
            <person name="Mohammad A.W."/>
            <person name="Gnirke A."/>
            <person name="Yurkov A.M."/>
            <person name="Nowrousian M."/>
            <person name="Sun S."/>
            <person name="Cuomo C.A."/>
            <person name="Heitman J."/>
        </authorList>
    </citation>
    <scope>NUCLEOTIDE SEQUENCE</scope>
    <source>
        <strain evidence="3">CBS 10737</strain>
    </source>
</reference>
<gene>
    <name evidence="2" type="ORF">I206_01667</name>
    <name evidence="3" type="ORF">I206_103327</name>
</gene>
<name>A0A1B9I9S9_9TREE</name>
<keyword evidence="4" id="KW-1185">Reference proteome</keyword>